<feature type="region of interest" description="Disordered" evidence="1">
    <location>
        <begin position="698"/>
        <end position="732"/>
    </location>
</feature>
<dbReference type="AlphaFoldDB" id="A0A8H4QNS3"/>
<dbReference type="OrthoDB" id="4161727at2759"/>
<name>A0A8H4QNS3_9HELO</name>
<feature type="compositionally biased region" description="Basic and acidic residues" evidence="1">
    <location>
        <begin position="179"/>
        <end position="195"/>
    </location>
</feature>
<accession>A0A8H4QNS3</accession>
<dbReference type="EMBL" id="JAAMPI010002391">
    <property type="protein sequence ID" value="KAF4614326.1"/>
    <property type="molecule type" value="Genomic_DNA"/>
</dbReference>
<evidence type="ECO:0008006" key="4">
    <source>
        <dbReference type="Google" id="ProtNLM"/>
    </source>
</evidence>
<reference evidence="2 3" key="1">
    <citation type="submission" date="2020-03" db="EMBL/GenBank/DDBJ databases">
        <title>Draft Genome Sequence of Cudoniella acicularis.</title>
        <authorList>
            <person name="Buettner E."/>
            <person name="Kellner H."/>
        </authorList>
    </citation>
    <scope>NUCLEOTIDE SEQUENCE [LARGE SCALE GENOMIC DNA]</scope>
    <source>
        <strain evidence="2 3">DSM 108380</strain>
    </source>
</reference>
<proteinExistence type="predicted"/>
<feature type="region of interest" description="Disordered" evidence="1">
    <location>
        <begin position="248"/>
        <end position="274"/>
    </location>
</feature>
<gene>
    <name evidence="2" type="ORF">G7Y89_g15411</name>
</gene>
<keyword evidence="3" id="KW-1185">Reference proteome</keyword>
<feature type="compositionally biased region" description="Polar residues" evidence="1">
    <location>
        <begin position="331"/>
        <end position="350"/>
    </location>
</feature>
<dbReference type="PANTHER" id="PTHR38166">
    <property type="entry name" value="C2H2-TYPE DOMAIN-CONTAINING PROTEIN-RELATED"/>
    <property type="match status" value="1"/>
</dbReference>
<sequence>MARFEQQPKSDAMESLFLREEAKVYPPPPPFDPTENFERFLWGDSTVNIWDPSVAEYYSSSVEGKLGINAGVLLELNSYRPPTPSPSLDSTPASSPSCFSELFWESPEDISADIVDHKSISIREANDLLTEMNFLLSQILPGTYYNESDIKSFNRTSYPTHSLSVRDITLEEVFSKYPSEGDSKHDDNKVLHSDHNNFNGEVPARDTCYLELGSPDSFSKGSTQLKLEHNPSPMLSCDTTLSDFETDSSYSEEEDDWGDSSSTQDSETPAHLGFNHTVPLTENVFQPDLLFTPVLDRMKQGLVDSIMREFWVVFHQEWTSNIKKCGGGSPDSMTSSVSRNRTSGDTSQNMNRRKHGHGDGDGENPNNDDDSGRDIKRQKIGQSSSPVIQEGPMFACPYRKHNPRKYRHTTRKWRSCALTPLKDISRVKLAALFCLTFYCQRCKEFFEKQEDLESHLQRMEGCEFVQAEPADGILIGGSVQNKIRDRKKTYPGQTEMEKWQELYKILFPMEDIPSPYFQAVQDESVQSPDSTELSNYEDYSRQQLPRYFRDALQAIVAEEAQPIEERLKSRLVDLIQDCQERVFSTYRDRLRVNSSPLNMENDCQRLHLQARISLYHMESTLTNLPEKDTVDRLGSFYQRPPPLATFEAHPDIPLSEIGPAAAKDHSDSGYVSNRSPSQLDNFDRIIPRLEFDCQNFQPENPLPEWQNSHSSSVLTEQNADPSTKFLNSPLAGSQNNYNTETLDFTRFFQEFNGVDEWAAFDADLPNGLEGCG</sequence>
<evidence type="ECO:0000256" key="1">
    <source>
        <dbReference type="SAM" id="MobiDB-lite"/>
    </source>
</evidence>
<dbReference type="PANTHER" id="PTHR38166:SF1">
    <property type="entry name" value="C2H2-TYPE DOMAIN-CONTAINING PROTEIN"/>
    <property type="match status" value="1"/>
</dbReference>
<feature type="region of interest" description="Disordered" evidence="1">
    <location>
        <begin position="178"/>
        <end position="197"/>
    </location>
</feature>
<evidence type="ECO:0000313" key="3">
    <source>
        <dbReference type="Proteomes" id="UP000566819"/>
    </source>
</evidence>
<protein>
    <recommendedName>
        <fullName evidence="4">C2H2-type domain-containing protein</fullName>
    </recommendedName>
</protein>
<feature type="region of interest" description="Disordered" evidence="1">
    <location>
        <begin position="323"/>
        <end position="394"/>
    </location>
</feature>
<comment type="caution">
    <text evidence="2">The sequence shown here is derived from an EMBL/GenBank/DDBJ whole genome shotgun (WGS) entry which is preliminary data.</text>
</comment>
<evidence type="ECO:0000313" key="2">
    <source>
        <dbReference type="EMBL" id="KAF4614326.1"/>
    </source>
</evidence>
<feature type="compositionally biased region" description="Polar residues" evidence="1">
    <location>
        <begin position="705"/>
        <end position="732"/>
    </location>
</feature>
<feature type="compositionally biased region" description="Acidic residues" evidence="1">
    <location>
        <begin position="248"/>
        <end position="258"/>
    </location>
</feature>
<organism evidence="2 3">
    <name type="scientific">Cudoniella acicularis</name>
    <dbReference type="NCBI Taxonomy" id="354080"/>
    <lineage>
        <taxon>Eukaryota</taxon>
        <taxon>Fungi</taxon>
        <taxon>Dikarya</taxon>
        <taxon>Ascomycota</taxon>
        <taxon>Pezizomycotina</taxon>
        <taxon>Leotiomycetes</taxon>
        <taxon>Helotiales</taxon>
        <taxon>Tricladiaceae</taxon>
        <taxon>Cudoniella</taxon>
    </lineage>
</organism>
<dbReference type="Proteomes" id="UP000566819">
    <property type="component" value="Unassembled WGS sequence"/>
</dbReference>